<name>A0ABV1W4S6_9ACTN</name>
<feature type="non-terminal residue" evidence="1">
    <location>
        <position position="1"/>
    </location>
</feature>
<accession>A0ABV1W4S6</accession>
<protein>
    <submittedName>
        <fullName evidence="1">Uncharacterized protein</fullName>
    </submittedName>
</protein>
<sequence length="253" mass="27055">VRVWRFDQDLREHTEDTPVDLSGDAGDTVAGLALAPGPPDGPWLFVPEGRRVVPYVRKGVFWAPQEAIEAAQIKVGDVAARTVSGRTWVAADCGDSVALWESTEGGFVRLGQRPASPDPRAGLALTCRHDGGEVLPLLAWSMAGTAQLCEYDGRTPVRRLSSPHGTPTALAFAGSLKRPLLLAFGGTATVAVRDVVDETWVAGLAVPYRGNDVHTANAVQLPRHGLSLFLQGRDRCDQVRIPQDRLAAAVGRV</sequence>
<reference evidence="1 2" key="1">
    <citation type="submission" date="2024-06" db="EMBL/GenBank/DDBJ databases">
        <title>The Natural Products Discovery Center: Release of the First 8490 Sequenced Strains for Exploring Actinobacteria Biosynthetic Diversity.</title>
        <authorList>
            <person name="Kalkreuter E."/>
            <person name="Kautsar S.A."/>
            <person name="Yang D."/>
            <person name="Bader C.D."/>
            <person name="Teijaro C.N."/>
            <person name="Fluegel L."/>
            <person name="Davis C.M."/>
            <person name="Simpson J.R."/>
            <person name="Lauterbach L."/>
            <person name="Steele A.D."/>
            <person name="Gui C."/>
            <person name="Meng S."/>
            <person name="Li G."/>
            <person name="Viehrig K."/>
            <person name="Ye F."/>
            <person name="Su P."/>
            <person name="Kiefer A.F."/>
            <person name="Nichols A."/>
            <person name="Cepeda A.J."/>
            <person name="Yan W."/>
            <person name="Fan B."/>
            <person name="Jiang Y."/>
            <person name="Adhikari A."/>
            <person name="Zheng C.-J."/>
            <person name="Schuster L."/>
            <person name="Cowan T.M."/>
            <person name="Smanski M.J."/>
            <person name="Chevrette M.G."/>
            <person name="De Carvalho L.P.S."/>
            <person name="Shen B."/>
        </authorList>
    </citation>
    <scope>NUCLEOTIDE SEQUENCE [LARGE SCALE GENOMIC DNA]</scope>
    <source>
        <strain evidence="1 2">NPDC000634</strain>
    </source>
</reference>
<gene>
    <name evidence="1" type="ORF">ABT317_16980</name>
</gene>
<keyword evidence="2" id="KW-1185">Reference proteome</keyword>
<dbReference type="EMBL" id="JBEPCU010000260">
    <property type="protein sequence ID" value="MER6978652.1"/>
    <property type="molecule type" value="Genomic_DNA"/>
</dbReference>
<organism evidence="1 2">
    <name type="scientific">Streptomyces carpinensis</name>
    <dbReference type="NCBI Taxonomy" id="66369"/>
    <lineage>
        <taxon>Bacteria</taxon>
        <taxon>Bacillati</taxon>
        <taxon>Actinomycetota</taxon>
        <taxon>Actinomycetes</taxon>
        <taxon>Kitasatosporales</taxon>
        <taxon>Streptomycetaceae</taxon>
        <taxon>Streptomyces</taxon>
    </lineage>
</organism>
<dbReference type="Proteomes" id="UP001458415">
    <property type="component" value="Unassembled WGS sequence"/>
</dbReference>
<proteinExistence type="predicted"/>
<comment type="caution">
    <text evidence="1">The sequence shown here is derived from an EMBL/GenBank/DDBJ whole genome shotgun (WGS) entry which is preliminary data.</text>
</comment>
<evidence type="ECO:0000313" key="1">
    <source>
        <dbReference type="EMBL" id="MER6978652.1"/>
    </source>
</evidence>
<evidence type="ECO:0000313" key="2">
    <source>
        <dbReference type="Proteomes" id="UP001458415"/>
    </source>
</evidence>